<evidence type="ECO:0000256" key="4">
    <source>
        <dbReference type="ARBA" id="ARBA00023015"/>
    </source>
</evidence>
<evidence type="ECO:0000256" key="1">
    <source>
        <dbReference type="ARBA" id="ARBA00004123"/>
    </source>
</evidence>
<reference evidence="11" key="1">
    <citation type="submission" date="2018-06" db="EMBL/GenBank/DDBJ databases">
        <authorList>
            <person name="Guldener U."/>
        </authorList>
    </citation>
    <scope>NUCLEOTIDE SEQUENCE [LARGE SCALE GENOMIC DNA]</scope>
    <source>
        <strain evidence="11">UTAD17</strain>
    </source>
</reference>
<feature type="region of interest" description="Disordered" evidence="9">
    <location>
        <begin position="1"/>
        <end position="23"/>
    </location>
</feature>
<sequence length="124" mass="14483">MTSSLEKEQDPPVTGSVNDDQPSPTRFEIELEFVQSFANIPYVVYLFSTLHLHKSPEFLNYLKYLHKYWSTDPKYFQCIVYPNCLHVLKIIVDLIDSGNVDEIPKFFQTNGGNIMNEMVERFNN</sequence>
<dbReference type="GO" id="GO:0006355">
    <property type="term" value="P:regulation of DNA-templated transcription"/>
    <property type="evidence" value="ECO:0007669"/>
    <property type="project" value="InterPro"/>
</dbReference>
<dbReference type="Gene3D" id="1.10.10.1340">
    <property type="entry name" value="Mediator of RNA polymerase II, submodule Med31 (Soh1)"/>
    <property type="match status" value="1"/>
</dbReference>
<keyword evidence="6 8" id="KW-0804">Transcription</keyword>
<evidence type="ECO:0000256" key="5">
    <source>
        <dbReference type="ARBA" id="ARBA00023159"/>
    </source>
</evidence>
<dbReference type="PANTHER" id="PTHR13186">
    <property type="entry name" value="MEDIATOR OF RNA POLYMERASE II TRANSCRIPTION SUBUNIT 31"/>
    <property type="match status" value="1"/>
</dbReference>
<comment type="similarity">
    <text evidence="2 8">Belongs to the Mediator complex subunit 31 family.</text>
</comment>
<dbReference type="Proteomes" id="UP000262825">
    <property type="component" value="Unassembled WGS sequence"/>
</dbReference>
<dbReference type="InterPro" id="IPR008831">
    <property type="entry name" value="Mediator_Med31"/>
</dbReference>
<dbReference type="Pfam" id="PF05669">
    <property type="entry name" value="Med31"/>
    <property type="match status" value="1"/>
</dbReference>
<evidence type="ECO:0000256" key="2">
    <source>
        <dbReference type="ARBA" id="ARBA00006378"/>
    </source>
</evidence>
<proteinExistence type="inferred from homology"/>
<keyword evidence="11" id="KW-1185">Reference proteome</keyword>
<dbReference type="AlphaFoldDB" id="A0A376B7U0"/>
<dbReference type="OrthoDB" id="10257739at2759"/>
<accession>A0A376B7U0</accession>
<feature type="compositionally biased region" description="Basic and acidic residues" evidence="9">
    <location>
        <begin position="1"/>
        <end position="10"/>
    </location>
</feature>
<dbReference type="InterPro" id="IPR038089">
    <property type="entry name" value="Med31_sf"/>
</dbReference>
<dbReference type="EMBL" id="UFAJ01000440">
    <property type="protein sequence ID" value="SSD60745.1"/>
    <property type="molecule type" value="Genomic_DNA"/>
</dbReference>
<evidence type="ECO:0000256" key="9">
    <source>
        <dbReference type="SAM" id="MobiDB-lite"/>
    </source>
</evidence>
<protein>
    <recommendedName>
        <fullName evidence="3 8">Mediator of RNA polymerase II transcription subunit 31</fullName>
    </recommendedName>
</protein>
<evidence type="ECO:0000256" key="7">
    <source>
        <dbReference type="ARBA" id="ARBA00023242"/>
    </source>
</evidence>
<keyword evidence="4 8" id="KW-0805">Transcription regulation</keyword>
<name>A0A376B7U0_9ASCO</name>
<evidence type="ECO:0000256" key="6">
    <source>
        <dbReference type="ARBA" id="ARBA00023163"/>
    </source>
</evidence>
<evidence type="ECO:0000313" key="11">
    <source>
        <dbReference type="Proteomes" id="UP000262825"/>
    </source>
</evidence>
<comment type="subunit">
    <text evidence="8">Component of the Mediator complex.</text>
</comment>
<dbReference type="GO" id="GO:0003712">
    <property type="term" value="F:transcription coregulator activity"/>
    <property type="evidence" value="ECO:0007669"/>
    <property type="project" value="InterPro"/>
</dbReference>
<keyword evidence="5 8" id="KW-0010">Activator</keyword>
<evidence type="ECO:0000313" key="10">
    <source>
        <dbReference type="EMBL" id="SSD60745.1"/>
    </source>
</evidence>
<dbReference type="GO" id="GO:0016592">
    <property type="term" value="C:mediator complex"/>
    <property type="evidence" value="ECO:0007669"/>
    <property type="project" value="InterPro"/>
</dbReference>
<keyword evidence="7 8" id="KW-0539">Nucleus</keyword>
<gene>
    <name evidence="10" type="ORF">SCODWIG_02506</name>
</gene>
<comment type="subcellular location">
    <subcellularLocation>
        <location evidence="1 8">Nucleus</location>
    </subcellularLocation>
</comment>
<evidence type="ECO:0000256" key="3">
    <source>
        <dbReference type="ARBA" id="ARBA00019660"/>
    </source>
</evidence>
<comment type="function">
    <text evidence="8">Component of the Mediator complex, a coactivator involved in the regulated transcription of nearly all RNA polymerase II-dependent genes. Mediator functions as a bridge to convey information from gene-specific regulatory proteins to the basal RNA polymerase II transcription machinery. Mediator is recruited to promoters by direct interactions with regulatory proteins and serves as a scaffold for the assembly of a functional preinitiation complex with RNA polymerase II and the general transcription factors.</text>
</comment>
<dbReference type="VEuPathDB" id="FungiDB:SCODWIG_02506"/>
<evidence type="ECO:0000256" key="8">
    <source>
        <dbReference type="RuleBase" id="RU364129"/>
    </source>
</evidence>
<organism evidence="10 11">
    <name type="scientific">Saccharomycodes ludwigii</name>
    <dbReference type="NCBI Taxonomy" id="36035"/>
    <lineage>
        <taxon>Eukaryota</taxon>
        <taxon>Fungi</taxon>
        <taxon>Dikarya</taxon>
        <taxon>Ascomycota</taxon>
        <taxon>Saccharomycotina</taxon>
        <taxon>Saccharomycetes</taxon>
        <taxon>Saccharomycodales</taxon>
        <taxon>Saccharomycodaceae</taxon>
        <taxon>Saccharomycodes</taxon>
    </lineage>
</organism>